<dbReference type="Proteomes" id="UP001486808">
    <property type="component" value="Unassembled WGS sequence"/>
</dbReference>
<name>A0ABP9ZME0_9GAMM</name>
<protein>
    <submittedName>
        <fullName evidence="1">Uncharacterized protein</fullName>
    </submittedName>
</protein>
<keyword evidence="2" id="KW-1185">Reference proteome</keyword>
<dbReference type="EMBL" id="BAABWD010000001">
    <property type="protein sequence ID" value="GAA6130613.1"/>
    <property type="molecule type" value="Genomic_DNA"/>
</dbReference>
<gene>
    <name evidence="1" type="ORF">NBRC116187_09730</name>
</gene>
<reference evidence="1 2" key="1">
    <citation type="submission" date="2024-04" db="EMBL/GenBank/DDBJ databases">
        <title>Draft genome sequence of Halopseudomonas sabulinigri NBRC 116187.</title>
        <authorList>
            <person name="Miyakawa T."/>
            <person name="Kusuya Y."/>
            <person name="Miura T."/>
        </authorList>
    </citation>
    <scope>NUCLEOTIDE SEQUENCE [LARGE SCALE GENOMIC DNA]</scope>
    <source>
        <strain evidence="1 2">4NH20-0042</strain>
    </source>
</reference>
<accession>A0ABP9ZME0</accession>
<organism evidence="1 2">
    <name type="scientific">Halopseudomonas sabulinigri</name>
    <dbReference type="NCBI Taxonomy" id="472181"/>
    <lineage>
        <taxon>Bacteria</taxon>
        <taxon>Pseudomonadati</taxon>
        <taxon>Pseudomonadota</taxon>
        <taxon>Gammaproteobacteria</taxon>
        <taxon>Pseudomonadales</taxon>
        <taxon>Pseudomonadaceae</taxon>
        <taxon>Halopseudomonas</taxon>
    </lineage>
</organism>
<sequence>MLAKPYARSVPARRELFRTDDVEVLHNKAQSRCYALLASSLWYTGVSMTATDGPAQYSKAGWAEKR</sequence>
<proteinExistence type="predicted"/>
<evidence type="ECO:0000313" key="1">
    <source>
        <dbReference type="EMBL" id="GAA6130613.1"/>
    </source>
</evidence>
<comment type="caution">
    <text evidence="1">The sequence shown here is derived from an EMBL/GenBank/DDBJ whole genome shotgun (WGS) entry which is preliminary data.</text>
</comment>
<evidence type="ECO:0000313" key="2">
    <source>
        <dbReference type="Proteomes" id="UP001486808"/>
    </source>
</evidence>